<dbReference type="Proteomes" id="UP000629371">
    <property type="component" value="Unassembled WGS sequence"/>
</dbReference>
<keyword evidence="5" id="KW-1185">Reference proteome</keyword>
<dbReference type="InterPro" id="IPR012347">
    <property type="entry name" value="Ferritin-like"/>
</dbReference>
<comment type="caution">
    <text evidence="4">The sequence shown here is derived from an EMBL/GenBank/DDBJ whole genome shotgun (WGS) entry which is preliminary data.</text>
</comment>
<protein>
    <submittedName>
        <fullName evidence="4">DUF305 domain-containing protein</fullName>
    </submittedName>
</protein>
<feature type="chain" id="PRO_5045480543" evidence="2">
    <location>
        <begin position="35"/>
        <end position="232"/>
    </location>
</feature>
<proteinExistence type="predicted"/>
<organism evidence="4 5">
    <name type="scientific">Streptomyces siderophoricus</name>
    <dbReference type="NCBI Taxonomy" id="2802281"/>
    <lineage>
        <taxon>Bacteria</taxon>
        <taxon>Bacillati</taxon>
        <taxon>Actinomycetota</taxon>
        <taxon>Actinomycetes</taxon>
        <taxon>Kitasatosporales</taxon>
        <taxon>Streptomycetaceae</taxon>
        <taxon>Streptomyces</taxon>
    </lineage>
</organism>
<dbReference type="InterPro" id="IPR005183">
    <property type="entry name" value="DUF305_CopM-like"/>
</dbReference>
<dbReference type="Gene3D" id="1.20.1260.10">
    <property type="match status" value="1"/>
</dbReference>
<evidence type="ECO:0000256" key="1">
    <source>
        <dbReference type="SAM" id="MobiDB-lite"/>
    </source>
</evidence>
<feature type="region of interest" description="Disordered" evidence="1">
    <location>
        <begin position="36"/>
        <end position="60"/>
    </location>
</feature>
<evidence type="ECO:0000259" key="3">
    <source>
        <dbReference type="Pfam" id="PF03713"/>
    </source>
</evidence>
<sequence>MHAIRNARTARTVLIRRAALTAAAVTAAALTLSACGSDGGKTDDAAPSGKPSATAGASAGKHNAADVTFAREMIPHHRQAVAMADLAATRAGSADVKALAATIKKAQDPEITTMSGWLKSWGEKVPRDQDMAGMHGGTHGMEGTDGMAGMDHGGAKAMPGMMSAQEMATMKNATGKAFDAQFLKLMVKHHQGAVEMAGTERKQGAYGPAKKLAGDIITAQNAEIARMRKLLG</sequence>
<keyword evidence="2" id="KW-0732">Signal</keyword>
<dbReference type="Pfam" id="PF03713">
    <property type="entry name" value="DUF305"/>
    <property type="match status" value="1"/>
</dbReference>
<name>A0ABS1MTP5_9ACTN</name>
<evidence type="ECO:0000313" key="4">
    <source>
        <dbReference type="EMBL" id="MBL1091128.1"/>
    </source>
</evidence>
<dbReference type="RefSeq" id="WP_201805283.1">
    <property type="nucleotide sequence ID" value="NZ_JAERRI010000009.1"/>
</dbReference>
<feature type="domain" description="DUF305" evidence="3">
    <location>
        <begin position="66"/>
        <end position="231"/>
    </location>
</feature>
<dbReference type="EMBL" id="JAERRI010000009">
    <property type="protein sequence ID" value="MBL1091128.1"/>
    <property type="molecule type" value="Genomic_DNA"/>
</dbReference>
<reference evidence="4 5" key="1">
    <citation type="submission" date="2021-01" db="EMBL/GenBank/DDBJ databases">
        <title>WGS of actinomycetes isolated from Thailand.</title>
        <authorList>
            <person name="Thawai C."/>
        </authorList>
    </citation>
    <scope>NUCLEOTIDE SEQUENCE [LARGE SCALE GENOMIC DNA]</scope>
    <source>
        <strain evidence="4 5">CH9-7</strain>
    </source>
</reference>
<dbReference type="PROSITE" id="PS51257">
    <property type="entry name" value="PROKAR_LIPOPROTEIN"/>
    <property type="match status" value="1"/>
</dbReference>
<evidence type="ECO:0000256" key="2">
    <source>
        <dbReference type="SAM" id="SignalP"/>
    </source>
</evidence>
<dbReference type="PANTHER" id="PTHR36933">
    <property type="entry name" value="SLL0788 PROTEIN"/>
    <property type="match status" value="1"/>
</dbReference>
<accession>A0ABS1MTP5</accession>
<feature type="signal peptide" evidence="2">
    <location>
        <begin position="1"/>
        <end position="34"/>
    </location>
</feature>
<dbReference type="PANTHER" id="PTHR36933:SF1">
    <property type="entry name" value="SLL0788 PROTEIN"/>
    <property type="match status" value="1"/>
</dbReference>
<gene>
    <name evidence="4" type="ORF">JK360_17255</name>
</gene>
<evidence type="ECO:0000313" key="5">
    <source>
        <dbReference type="Proteomes" id="UP000629371"/>
    </source>
</evidence>